<dbReference type="STRING" id="1044.EH31_00585"/>
<evidence type="ECO:0000313" key="2">
    <source>
        <dbReference type="EMBL" id="KEO91194.1"/>
    </source>
</evidence>
<dbReference type="InterPro" id="IPR009739">
    <property type="entry name" value="LprI-like_N"/>
</dbReference>
<dbReference type="Gene3D" id="1.20.1270.180">
    <property type="match status" value="1"/>
</dbReference>
<dbReference type="EMBL" id="JMIW01000001">
    <property type="protein sequence ID" value="KEO91194.1"/>
    <property type="molecule type" value="Genomic_DNA"/>
</dbReference>
<dbReference type="PANTHER" id="PTHR39176:SF1">
    <property type="entry name" value="PERIPLASMIC PROTEIN"/>
    <property type="match status" value="1"/>
</dbReference>
<dbReference type="RefSeq" id="WP_034957461.1">
    <property type="nucleotide sequence ID" value="NZ_JMIW01000001.1"/>
</dbReference>
<dbReference type="PANTHER" id="PTHR39176">
    <property type="entry name" value="PERIPLASMIC PROTEIN-RELATED"/>
    <property type="match status" value="1"/>
</dbReference>
<dbReference type="Pfam" id="PF07007">
    <property type="entry name" value="LprI"/>
    <property type="match status" value="1"/>
</dbReference>
<gene>
    <name evidence="2" type="ORF">EH31_00585</name>
</gene>
<dbReference type="eggNOG" id="COG3755">
    <property type="taxonomic scope" value="Bacteria"/>
</dbReference>
<dbReference type="OrthoDB" id="7340239at2"/>
<accession>A0A074MCL4</accession>
<dbReference type="AlphaFoldDB" id="A0A074MCL4"/>
<feature type="domain" description="Lysozyme inhibitor LprI-like N-terminal" evidence="1">
    <location>
        <begin position="18"/>
        <end position="129"/>
    </location>
</feature>
<keyword evidence="3" id="KW-1185">Reference proteome</keyword>
<sequence length="136" mass="15469">MIWSLLLVAMQPEGLPSCDKEKADQGIQQEMNICAANDFFIADQEMNAAWALARAKMKELDKSYADHPGPPEADLRSYFEILLSAQRAWLKYRDEHCRLDGYRARGGSLEPLLVSTCKTVLTEARTKELRELAETY</sequence>
<comment type="caution">
    <text evidence="2">The sequence shown here is derived from an EMBL/GenBank/DDBJ whole genome shotgun (WGS) entry which is preliminary data.</text>
</comment>
<evidence type="ECO:0000313" key="3">
    <source>
        <dbReference type="Proteomes" id="UP000027647"/>
    </source>
</evidence>
<reference evidence="2 3" key="1">
    <citation type="submission" date="2014-04" db="EMBL/GenBank/DDBJ databases">
        <title>A comprehensive comparison of genomes of Erythrobacter spp. strains.</title>
        <authorList>
            <person name="Zheng Q."/>
        </authorList>
    </citation>
    <scope>NUCLEOTIDE SEQUENCE [LARGE SCALE GENOMIC DNA]</scope>
    <source>
        <strain evidence="2 3">DSM 6997</strain>
    </source>
</reference>
<proteinExistence type="predicted"/>
<evidence type="ECO:0000259" key="1">
    <source>
        <dbReference type="Pfam" id="PF07007"/>
    </source>
</evidence>
<protein>
    <recommendedName>
        <fullName evidence="1">Lysozyme inhibitor LprI-like N-terminal domain-containing protein</fullName>
    </recommendedName>
</protein>
<organism evidence="2 3">
    <name type="scientific">Erythrobacter longus</name>
    <dbReference type="NCBI Taxonomy" id="1044"/>
    <lineage>
        <taxon>Bacteria</taxon>
        <taxon>Pseudomonadati</taxon>
        <taxon>Pseudomonadota</taxon>
        <taxon>Alphaproteobacteria</taxon>
        <taxon>Sphingomonadales</taxon>
        <taxon>Erythrobacteraceae</taxon>
        <taxon>Erythrobacter/Porphyrobacter group</taxon>
        <taxon>Erythrobacter</taxon>
    </lineage>
</organism>
<dbReference type="Proteomes" id="UP000027647">
    <property type="component" value="Unassembled WGS sequence"/>
</dbReference>
<name>A0A074MCL4_ERYLO</name>